<name>A0A850QG39_9BURK</name>
<dbReference type="AlphaFoldDB" id="A0A850QG39"/>
<gene>
    <name evidence="2" type="ORF">HV832_16765</name>
</gene>
<accession>A0A850QG39</accession>
<comment type="caution">
    <text evidence="2">The sequence shown here is derived from an EMBL/GenBank/DDBJ whole genome shotgun (WGS) entry which is preliminary data.</text>
</comment>
<reference evidence="2 3" key="1">
    <citation type="submission" date="2020-06" db="EMBL/GenBank/DDBJ databases">
        <authorList>
            <person name="Qiu C."/>
            <person name="Liu Z."/>
        </authorList>
    </citation>
    <scope>NUCLEOTIDE SEQUENCE [LARGE SCALE GENOMIC DNA]</scope>
    <source>
        <strain evidence="2 3">EM 1</strain>
    </source>
</reference>
<protein>
    <submittedName>
        <fullName evidence="2">Uncharacterized protein</fullName>
    </submittedName>
</protein>
<dbReference type="Proteomes" id="UP000588051">
    <property type="component" value="Unassembled WGS sequence"/>
</dbReference>
<evidence type="ECO:0000313" key="2">
    <source>
        <dbReference type="EMBL" id="NVO79472.1"/>
    </source>
</evidence>
<proteinExistence type="predicted"/>
<keyword evidence="1" id="KW-0472">Membrane</keyword>
<sequence length="71" mass="8169">MFRMEINQAYSLIAGFIVFAVIVILTLKYFPSECAEFIRRLRSPSASAVKKQSEELLAKMNKNVAERKSRK</sequence>
<keyword evidence="1" id="KW-1133">Transmembrane helix</keyword>
<evidence type="ECO:0000313" key="3">
    <source>
        <dbReference type="Proteomes" id="UP000588051"/>
    </source>
</evidence>
<keyword evidence="3" id="KW-1185">Reference proteome</keyword>
<organism evidence="2 3">
    <name type="scientific">Undibacterium oligocarboniphilum</name>
    <dbReference type="NCBI Taxonomy" id="666702"/>
    <lineage>
        <taxon>Bacteria</taxon>
        <taxon>Pseudomonadati</taxon>
        <taxon>Pseudomonadota</taxon>
        <taxon>Betaproteobacteria</taxon>
        <taxon>Burkholderiales</taxon>
        <taxon>Oxalobacteraceae</taxon>
        <taxon>Undibacterium</taxon>
    </lineage>
</organism>
<feature type="transmembrane region" description="Helical" evidence="1">
    <location>
        <begin position="12"/>
        <end position="30"/>
    </location>
</feature>
<dbReference type="RefSeq" id="WP_176805193.1">
    <property type="nucleotide sequence ID" value="NZ_JABXYJ010000017.1"/>
</dbReference>
<evidence type="ECO:0000256" key="1">
    <source>
        <dbReference type="SAM" id="Phobius"/>
    </source>
</evidence>
<keyword evidence="1" id="KW-0812">Transmembrane</keyword>
<dbReference type="EMBL" id="JABXYJ010000017">
    <property type="protein sequence ID" value="NVO79472.1"/>
    <property type="molecule type" value="Genomic_DNA"/>
</dbReference>